<feature type="coiled-coil region" evidence="4">
    <location>
        <begin position="853"/>
        <end position="940"/>
    </location>
</feature>
<feature type="region of interest" description="Disordered" evidence="5">
    <location>
        <begin position="803"/>
        <end position="829"/>
    </location>
</feature>
<feature type="compositionally biased region" description="Pro residues" evidence="5">
    <location>
        <begin position="310"/>
        <end position="319"/>
    </location>
</feature>
<evidence type="ECO:0008006" key="8">
    <source>
        <dbReference type="Google" id="ProtNLM"/>
    </source>
</evidence>
<feature type="region of interest" description="Disordered" evidence="5">
    <location>
        <begin position="1220"/>
        <end position="1244"/>
    </location>
</feature>
<feature type="compositionally biased region" description="Basic and acidic residues" evidence="5">
    <location>
        <begin position="441"/>
        <end position="458"/>
    </location>
</feature>
<feature type="region of interest" description="Disordered" evidence="5">
    <location>
        <begin position="1315"/>
        <end position="1439"/>
    </location>
</feature>
<evidence type="ECO:0000256" key="1">
    <source>
        <dbReference type="ARBA" id="ARBA00004170"/>
    </source>
</evidence>
<sequence>MVHLCVTISNDGLRLESVEKGSSSSSRNRRRKQIDMATLRRNSKSRSAASRQDRGSCSSTASCPVFSGTYSDQEEDKPVRRQSSPILKGSLTSLHTLVTKTPKNSVSSLDGSTPSLQGSLPSLQNALHSFQGSFPNLRGAISRLKRRSLGSMDNASVSNSDRSGSPSLHSGNGSSSDDDGSWDTNSWSSGATCLLRTPVKQDSMEMAKEKDVKSSAEMSSKAEPEVIYQNLIFPQPVLKSDCKAPEAAPVLPKKETQSNASCKKPPPLPRNDKASDKRKFSQFLNEVTCRVLKTTDNPPQPVTSFRQRYPSPPPPPPSTPCQQATTVFQPSNYAVPAPSGTSMWYSPTSTNLQSIRERAAKDIKTSIQQWSKTLPSCKVLEPGDVLRNVISDSPSRPEQNLEPCTKIQAQPSTGRLYLETDIDRVRRLDELVANGTLGKETGSDKGTERLSENKRMPWEKNGNSAEMDGVGKTEGRDGGWDREKGGRVDRGRDKGRKAVPNSYESILSQTTKSASNNPGAFLNWSDRMPQMPYRSTSLPRPVNVNSGLSSGHSGTLFRNWLPIACSPHSSPLQCPLQCNPTSGLTPSVFPSSQRPLTSTLPPFFPLSSPLTSGLPLFPPRSRSRLPLFFLLTSGLPLFFPPHVRSTPLLPPYVRSTLFFPPLTSGLPLFFPPYVRSTPLLPSLRQVYPLLPYVSLPLFPPHVRSTPSPLTQVYPFSSTSGLPSSSSSSPAYRLIAGSSGCPGALSTPPPPFSGFIQLAPSLLPLSPSLTSPLRRCCFCFCFYQSVTTTTAPLLSKKHGHAPLVPLRTSSPHLPNMRRKAHKRSYHDQKEELRKRLSYTAHKLEMVETEFDSTRQYLETELRRAQEELEKFTDKLRRIQSSYAALQRINQDLEDKMHRTSQLHEEEKRALSREIIVLNNHLMEAKITINKLREDNDLYRKDCNLAAQLLQCSKSHYRAHKLSELPLDFQERLSSHIEKHGSSGASIVCHSGYSDAVPTSLIAQVLEKPEPGTSCPVSRSSSPPRDGDFLSGTGSTDQLNRRVAYKTSDLYCSDTALYCPERWQDTERRQSVDLHGPGILQLHIHNSTDSNPEEAYHSGSFSPHEQPSSFHHHDEFAPGSLPMSSSYSSFSLASDDKGVGGGGDCRIANNTLSSSHQGLYTDWRDSGDYKSLSPYDKDGSSFPKSLSIQHMAVPRSPQKGPSPSYTRTASCFSEPYHSSSPRLASSHSMGSTSGLAQVHSGRGDVQLSEDDLTNRWRQLSVEDVNTLSSSSYRDLSGRVSPYSFSERHFAMGPSKTKNIYSSFQEGDDVFHSRVLDQCFGIGPPSPSHSPKPMEHRKKEKGSAKYSQDADCGLFLSGSSKDKEGSRVTSGGSSSKKDYVNLSGDSSGESLHQSSLEASSLQHYPSPRPVVRPRPSSSSALTAGPALPKKTSPRYQKFGSTGLTRKDSLTKAQLYGTLLN</sequence>
<feature type="region of interest" description="Disordered" evidence="5">
    <location>
        <begin position="1170"/>
        <end position="1208"/>
    </location>
</feature>
<feature type="region of interest" description="Disordered" evidence="5">
    <location>
        <begin position="198"/>
        <end position="221"/>
    </location>
</feature>
<evidence type="ECO:0000256" key="2">
    <source>
        <dbReference type="ARBA" id="ARBA00022553"/>
    </source>
</evidence>
<keyword evidence="2" id="KW-0597">Phosphoprotein</keyword>
<keyword evidence="4" id="KW-0175">Coiled coil</keyword>
<dbReference type="PANTHER" id="PTHR28664:SF2">
    <property type="entry name" value="BRAIN-ENRICHED GUANYLATE KINASE-ASSOCIATED PROTEIN"/>
    <property type="match status" value="1"/>
</dbReference>
<comment type="caution">
    <text evidence="6">The sequence shown here is derived from an EMBL/GenBank/DDBJ whole genome shotgun (WGS) entry which is preliminary data.</text>
</comment>
<feature type="region of interest" description="Disordered" evidence="5">
    <location>
        <begin position="17"/>
        <end position="88"/>
    </location>
</feature>
<evidence type="ECO:0000313" key="7">
    <source>
        <dbReference type="Proteomes" id="UP001460270"/>
    </source>
</evidence>
<feature type="region of interest" description="Disordered" evidence="5">
    <location>
        <begin position="293"/>
        <end position="322"/>
    </location>
</feature>
<comment type="subcellular location">
    <subcellularLocation>
        <location evidence="1">Membrane</location>
        <topology evidence="1">Peripheral membrane protein</topology>
    </subcellularLocation>
</comment>
<name>A0AAW0NRM7_9GOBI</name>
<gene>
    <name evidence="6" type="ORF">WMY93_017665</name>
</gene>
<feature type="region of interest" description="Disordered" evidence="5">
    <location>
        <begin position="249"/>
        <end position="277"/>
    </location>
</feature>
<feature type="compositionally biased region" description="Basic residues" evidence="5">
    <location>
        <begin position="814"/>
        <end position="823"/>
    </location>
</feature>
<reference evidence="7" key="1">
    <citation type="submission" date="2024-04" db="EMBL/GenBank/DDBJ databases">
        <title>Salinicola lusitanus LLJ914,a marine bacterium isolated from the Okinawa Trough.</title>
        <authorList>
            <person name="Li J."/>
        </authorList>
    </citation>
    <scope>NUCLEOTIDE SEQUENCE [LARGE SCALE GENOMIC DNA]</scope>
</reference>
<dbReference type="Proteomes" id="UP001460270">
    <property type="component" value="Unassembled WGS sequence"/>
</dbReference>
<feature type="compositionally biased region" description="Polar residues" evidence="5">
    <location>
        <begin position="151"/>
        <end position="162"/>
    </location>
</feature>
<dbReference type="InterPro" id="IPR043441">
    <property type="entry name" value="Tjap1/BEGAIN"/>
</dbReference>
<dbReference type="GO" id="GO:0045202">
    <property type="term" value="C:synapse"/>
    <property type="evidence" value="ECO:0007669"/>
    <property type="project" value="TreeGrafter"/>
</dbReference>
<evidence type="ECO:0000256" key="5">
    <source>
        <dbReference type="SAM" id="MobiDB-lite"/>
    </source>
</evidence>
<feature type="compositionally biased region" description="Basic and acidic residues" evidence="5">
    <location>
        <begin position="469"/>
        <end position="492"/>
    </location>
</feature>
<keyword evidence="3" id="KW-0472">Membrane</keyword>
<organism evidence="6 7">
    <name type="scientific">Mugilogobius chulae</name>
    <name type="common">yellowstripe goby</name>
    <dbReference type="NCBI Taxonomy" id="88201"/>
    <lineage>
        <taxon>Eukaryota</taxon>
        <taxon>Metazoa</taxon>
        <taxon>Chordata</taxon>
        <taxon>Craniata</taxon>
        <taxon>Vertebrata</taxon>
        <taxon>Euteleostomi</taxon>
        <taxon>Actinopterygii</taxon>
        <taxon>Neopterygii</taxon>
        <taxon>Teleostei</taxon>
        <taxon>Neoteleostei</taxon>
        <taxon>Acanthomorphata</taxon>
        <taxon>Gobiaria</taxon>
        <taxon>Gobiiformes</taxon>
        <taxon>Gobioidei</taxon>
        <taxon>Gobiidae</taxon>
        <taxon>Gobionellinae</taxon>
        <taxon>Mugilogobius</taxon>
    </lineage>
</organism>
<feature type="compositionally biased region" description="Polar residues" evidence="5">
    <location>
        <begin position="1097"/>
        <end position="1107"/>
    </location>
</feature>
<keyword evidence="7" id="KW-1185">Reference proteome</keyword>
<feature type="region of interest" description="Disordered" evidence="5">
    <location>
        <begin position="1007"/>
        <end position="1034"/>
    </location>
</feature>
<dbReference type="EMBL" id="JBBPFD010000012">
    <property type="protein sequence ID" value="KAK7905058.1"/>
    <property type="molecule type" value="Genomic_DNA"/>
</dbReference>
<feature type="region of interest" description="Disordered" evidence="5">
    <location>
        <begin position="436"/>
        <end position="502"/>
    </location>
</feature>
<feature type="compositionally biased region" description="Basic and acidic residues" evidence="5">
    <location>
        <begin position="202"/>
        <end position="221"/>
    </location>
</feature>
<dbReference type="GO" id="GO:0016020">
    <property type="term" value="C:membrane"/>
    <property type="evidence" value="ECO:0007669"/>
    <property type="project" value="UniProtKB-SubCell"/>
</dbReference>
<feature type="compositionally biased region" description="Low complexity" evidence="5">
    <location>
        <begin position="163"/>
        <end position="175"/>
    </location>
</feature>
<feature type="compositionally biased region" description="Polar residues" evidence="5">
    <location>
        <begin position="294"/>
        <end position="306"/>
    </location>
</feature>
<feature type="compositionally biased region" description="Polar residues" evidence="5">
    <location>
        <begin position="1197"/>
        <end position="1208"/>
    </location>
</feature>
<protein>
    <recommendedName>
        <fullName evidence="8">Brain-enriched guanylate kinase-associated protein</fullName>
    </recommendedName>
</protein>
<feature type="region of interest" description="Disordered" evidence="5">
    <location>
        <begin position="151"/>
        <end position="183"/>
    </location>
</feature>
<evidence type="ECO:0000256" key="4">
    <source>
        <dbReference type="SAM" id="Coils"/>
    </source>
</evidence>
<evidence type="ECO:0000256" key="3">
    <source>
        <dbReference type="ARBA" id="ARBA00023136"/>
    </source>
</evidence>
<accession>A0AAW0NRM7</accession>
<feature type="region of interest" description="Disordered" evidence="5">
    <location>
        <begin position="1081"/>
        <end position="1115"/>
    </location>
</feature>
<feature type="compositionally biased region" description="Polar residues" evidence="5">
    <location>
        <begin position="1380"/>
        <end position="1400"/>
    </location>
</feature>
<proteinExistence type="predicted"/>
<evidence type="ECO:0000313" key="6">
    <source>
        <dbReference type="EMBL" id="KAK7905058.1"/>
    </source>
</evidence>
<dbReference type="PANTHER" id="PTHR28664">
    <property type="entry name" value="TIGHT JUNCTION-ASSOCIATED PROTEIN 1"/>
    <property type="match status" value="1"/>
</dbReference>